<feature type="non-terminal residue" evidence="2">
    <location>
        <position position="1"/>
    </location>
</feature>
<evidence type="ECO:0000313" key="2">
    <source>
        <dbReference type="EMBL" id="JAA78215.1"/>
    </source>
</evidence>
<evidence type="ECO:0000256" key="1">
    <source>
        <dbReference type="SAM" id="Phobius"/>
    </source>
</evidence>
<keyword evidence="1" id="KW-1133">Transmembrane helix</keyword>
<name>S4NX30_9NEOP</name>
<dbReference type="AlphaFoldDB" id="S4NX30"/>
<sequence>ENEMRYLISFLISLEDREGVVATQEIPRTSPYLPIFRIIKYSNMTSHQNIVELVLVCYVTLTNLYVILD</sequence>
<proteinExistence type="predicted"/>
<reference evidence="2" key="2">
    <citation type="submission" date="2013-05" db="EMBL/GenBank/DDBJ databases">
        <authorList>
            <person name="Carter J.-M."/>
            <person name="Baker S.C."/>
            <person name="Pink R."/>
            <person name="Carter D.R.F."/>
            <person name="Collins A."/>
            <person name="Tomlin J."/>
            <person name="Gibbs M."/>
            <person name="Breuker C.J."/>
        </authorList>
    </citation>
    <scope>NUCLEOTIDE SEQUENCE</scope>
    <source>
        <tissue evidence="2">Ovary</tissue>
    </source>
</reference>
<organism evidence="2">
    <name type="scientific">Pararge aegeria</name>
    <name type="common">speckled wood butterfly</name>
    <dbReference type="NCBI Taxonomy" id="116150"/>
    <lineage>
        <taxon>Eukaryota</taxon>
        <taxon>Metazoa</taxon>
        <taxon>Ecdysozoa</taxon>
        <taxon>Arthropoda</taxon>
        <taxon>Hexapoda</taxon>
        <taxon>Insecta</taxon>
        <taxon>Pterygota</taxon>
        <taxon>Neoptera</taxon>
        <taxon>Endopterygota</taxon>
        <taxon>Lepidoptera</taxon>
        <taxon>Glossata</taxon>
        <taxon>Ditrysia</taxon>
        <taxon>Papilionoidea</taxon>
        <taxon>Nymphalidae</taxon>
        <taxon>Satyrinae</taxon>
        <taxon>Satyrini</taxon>
        <taxon>Parargina</taxon>
        <taxon>Pararge</taxon>
    </lineage>
</organism>
<dbReference type="EMBL" id="GAIX01014345">
    <property type="protein sequence ID" value="JAA78215.1"/>
    <property type="molecule type" value="Transcribed_RNA"/>
</dbReference>
<accession>S4NX30</accession>
<keyword evidence="1" id="KW-0812">Transmembrane</keyword>
<reference evidence="2" key="1">
    <citation type="journal article" date="2013" name="BMC Genomics">
        <title>Unscrambling butterfly oogenesis.</title>
        <authorList>
            <person name="Carter J.M."/>
            <person name="Baker S.C."/>
            <person name="Pink R."/>
            <person name="Carter D.R."/>
            <person name="Collins A."/>
            <person name="Tomlin J."/>
            <person name="Gibbs M."/>
            <person name="Breuker C.J."/>
        </authorList>
    </citation>
    <scope>NUCLEOTIDE SEQUENCE</scope>
    <source>
        <tissue evidence="2">Ovary</tissue>
    </source>
</reference>
<protein>
    <submittedName>
        <fullName evidence="2">Uncharacterized protein</fullName>
    </submittedName>
</protein>
<keyword evidence="1" id="KW-0472">Membrane</keyword>
<feature type="transmembrane region" description="Helical" evidence="1">
    <location>
        <begin position="50"/>
        <end position="68"/>
    </location>
</feature>